<feature type="domain" description="DNA-directed RNA polymerase subunit 2 hybrid-binding" evidence="11">
    <location>
        <begin position="803"/>
        <end position="1164"/>
    </location>
</feature>
<dbReference type="GO" id="GO:0003677">
    <property type="term" value="F:DNA binding"/>
    <property type="evidence" value="ECO:0007669"/>
    <property type="project" value="InterPro"/>
</dbReference>
<dbReference type="GO" id="GO:0003899">
    <property type="term" value="F:DNA-directed RNA polymerase activity"/>
    <property type="evidence" value="ECO:0007669"/>
    <property type="project" value="UniProtKB-EC"/>
</dbReference>
<keyword evidence="2 10" id="KW-0240">DNA-directed RNA polymerase</keyword>
<dbReference type="PROSITE" id="PS01166">
    <property type="entry name" value="RNA_POL_BETA"/>
    <property type="match status" value="1"/>
</dbReference>
<dbReference type="InterPro" id="IPR037033">
    <property type="entry name" value="DNA-dir_RNAP_su2_hyb_sf"/>
</dbReference>
<dbReference type="CDD" id="cd00653">
    <property type="entry name" value="RNA_pol_B_RPB2"/>
    <property type="match status" value="1"/>
</dbReference>
<evidence type="ECO:0000256" key="3">
    <source>
        <dbReference type="ARBA" id="ARBA00022679"/>
    </source>
</evidence>
<proteinExistence type="inferred from homology"/>
<dbReference type="InterPro" id="IPR007645">
    <property type="entry name" value="RNA_pol_Rpb2_3"/>
</dbReference>
<dbReference type="Pfam" id="PF00562">
    <property type="entry name" value="RNA_pol_Rpb2_6"/>
    <property type="match status" value="1"/>
</dbReference>
<dbReference type="Pfam" id="PF04561">
    <property type="entry name" value="RNA_pol_Rpb2_2"/>
    <property type="match status" value="1"/>
</dbReference>
<protein>
    <recommendedName>
        <fullName evidence="10">DNA-directed RNA polymerase subunit beta</fullName>
        <ecNumber evidence="10">2.7.7.6</ecNumber>
    </recommendedName>
</protein>
<evidence type="ECO:0000259" key="14">
    <source>
        <dbReference type="Pfam" id="PF04563"/>
    </source>
</evidence>
<comment type="function">
    <text evidence="10">DNA-dependent RNA polymerase catalyzes the transcription of DNA into RNA using the four ribonucleoside triphosphates as substrates.</text>
</comment>
<evidence type="ECO:0000259" key="12">
    <source>
        <dbReference type="Pfam" id="PF04560"/>
    </source>
</evidence>
<accession>A0A8T0H947</accession>
<dbReference type="GO" id="GO:0006351">
    <property type="term" value="P:DNA-templated transcription"/>
    <property type="evidence" value="ECO:0007669"/>
    <property type="project" value="InterPro"/>
</dbReference>
<dbReference type="InterPro" id="IPR014724">
    <property type="entry name" value="RNA_pol_RPB2_OB-fold"/>
</dbReference>
<evidence type="ECO:0000313" key="19">
    <source>
        <dbReference type="Proteomes" id="UP000822688"/>
    </source>
</evidence>
<dbReference type="Proteomes" id="UP000822688">
    <property type="component" value="Chromosome 7"/>
</dbReference>
<evidence type="ECO:0000256" key="10">
    <source>
        <dbReference type="RuleBase" id="RU363031"/>
    </source>
</evidence>
<dbReference type="GO" id="GO:0032549">
    <property type="term" value="F:ribonucleoside binding"/>
    <property type="evidence" value="ECO:0007669"/>
    <property type="project" value="InterPro"/>
</dbReference>
<dbReference type="InterPro" id="IPR015712">
    <property type="entry name" value="DNA-dir_RNA_pol_su2"/>
</dbReference>
<evidence type="ECO:0000259" key="15">
    <source>
        <dbReference type="Pfam" id="PF04565"/>
    </source>
</evidence>
<dbReference type="InterPro" id="IPR007642">
    <property type="entry name" value="RNA_pol_Rpb2_2"/>
</dbReference>
<dbReference type="Gene3D" id="3.90.1110.10">
    <property type="entry name" value="RNA polymerase Rpb2, domain 2"/>
    <property type="match status" value="1"/>
</dbReference>
<evidence type="ECO:0000256" key="6">
    <source>
        <dbReference type="ARBA" id="ARBA00022833"/>
    </source>
</evidence>
<dbReference type="EMBL" id="CM026428">
    <property type="protein sequence ID" value="KAG0566864.1"/>
    <property type="molecule type" value="Genomic_DNA"/>
</dbReference>
<dbReference type="EC" id="2.7.7.6" evidence="10"/>
<keyword evidence="4 10" id="KW-0548">Nucleotidyltransferase</keyword>
<dbReference type="InterPro" id="IPR007647">
    <property type="entry name" value="RNA_pol_Rpb2_5"/>
</dbReference>
<dbReference type="Pfam" id="PF04565">
    <property type="entry name" value="RNA_pol_Rpb2_3"/>
    <property type="match status" value="1"/>
</dbReference>
<feature type="domain" description="RNA polymerase Rpb2" evidence="13">
    <location>
        <begin position="287"/>
        <end position="483"/>
    </location>
</feature>
<feature type="domain" description="RNA polymerase beta subunit protrusion" evidence="14">
    <location>
        <begin position="109"/>
        <end position="524"/>
    </location>
</feature>
<evidence type="ECO:0000256" key="9">
    <source>
        <dbReference type="RuleBase" id="RU000434"/>
    </source>
</evidence>
<keyword evidence="7 10" id="KW-0804">Transcription</keyword>
<dbReference type="Pfam" id="PF04560">
    <property type="entry name" value="RNA_pol_Rpb2_7"/>
    <property type="match status" value="1"/>
</dbReference>
<reference evidence="18" key="1">
    <citation type="submission" date="2020-06" db="EMBL/GenBank/DDBJ databases">
        <title>WGS assembly of Ceratodon purpureus strain R40.</title>
        <authorList>
            <person name="Carey S.B."/>
            <person name="Jenkins J."/>
            <person name="Shu S."/>
            <person name="Lovell J.T."/>
            <person name="Sreedasyam A."/>
            <person name="Maumus F."/>
            <person name="Tiley G.P."/>
            <person name="Fernandez-Pozo N."/>
            <person name="Barry K."/>
            <person name="Chen C."/>
            <person name="Wang M."/>
            <person name="Lipzen A."/>
            <person name="Daum C."/>
            <person name="Saski C.A."/>
            <person name="Payton A.C."/>
            <person name="Mcbreen J.C."/>
            <person name="Conrad R.E."/>
            <person name="Kollar L.M."/>
            <person name="Olsson S."/>
            <person name="Huttunen S."/>
            <person name="Landis J.B."/>
            <person name="Wickett N.J."/>
            <person name="Johnson M.G."/>
            <person name="Rensing S.A."/>
            <person name="Grimwood J."/>
            <person name="Schmutz J."/>
            <person name="Mcdaniel S.F."/>
        </authorList>
    </citation>
    <scope>NUCLEOTIDE SEQUENCE</scope>
    <source>
        <strain evidence="18">R40</strain>
    </source>
</reference>
<dbReference type="InterPro" id="IPR007641">
    <property type="entry name" value="RNA_pol_Rpb2_7"/>
</dbReference>
<comment type="catalytic activity">
    <reaction evidence="8 10">
        <text>RNA(n) + a ribonucleoside 5'-triphosphate = RNA(n+1) + diphosphate</text>
        <dbReference type="Rhea" id="RHEA:21248"/>
        <dbReference type="Rhea" id="RHEA-COMP:14527"/>
        <dbReference type="Rhea" id="RHEA-COMP:17342"/>
        <dbReference type="ChEBI" id="CHEBI:33019"/>
        <dbReference type="ChEBI" id="CHEBI:61557"/>
        <dbReference type="ChEBI" id="CHEBI:140395"/>
        <dbReference type="EC" id="2.7.7.6"/>
    </reaction>
</comment>
<evidence type="ECO:0000256" key="8">
    <source>
        <dbReference type="ARBA" id="ARBA00048552"/>
    </source>
</evidence>
<dbReference type="GO" id="GO:0046872">
    <property type="term" value="F:metal ion binding"/>
    <property type="evidence" value="ECO:0007669"/>
    <property type="project" value="UniProtKB-KW"/>
</dbReference>
<evidence type="ECO:0000259" key="16">
    <source>
        <dbReference type="Pfam" id="PF04566"/>
    </source>
</evidence>
<dbReference type="InterPro" id="IPR007646">
    <property type="entry name" value="RNA_pol_Rpb2_4"/>
</dbReference>
<evidence type="ECO:0000256" key="5">
    <source>
        <dbReference type="ARBA" id="ARBA00022723"/>
    </source>
</evidence>
<dbReference type="InterPro" id="IPR007644">
    <property type="entry name" value="RNA_pol_bsu_protrusion"/>
</dbReference>
<dbReference type="InterPro" id="IPR007120">
    <property type="entry name" value="DNA-dir_RNAP_su2_dom"/>
</dbReference>
<evidence type="ECO:0000256" key="7">
    <source>
        <dbReference type="ARBA" id="ARBA00023163"/>
    </source>
</evidence>
<dbReference type="Gene3D" id="3.90.1100.10">
    <property type="match status" value="2"/>
</dbReference>
<evidence type="ECO:0000313" key="18">
    <source>
        <dbReference type="EMBL" id="KAG0566864.1"/>
    </source>
</evidence>
<evidence type="ECO:0000259" key="13">
    <source>
        <dbReference type="Pfam" id="PF04561"/>
    </source>
</evidence>
<feature type="domain" description="RNA polymerase Rpb2" evidence="12">
    <location>
        <begin position="1167"/>
        <end position="1256"/>
    </location>
</feature>
<comment type="caution">
    <text evidence="18">The sequence shown here is derived from an EMBL/GenBank/DDBJ whole genome shotgun (WGS) entry which is preliminary data.</text>
</comment>
<evidence type="ECO:0000259" key="17">
    <source>
        <dbReference type="Pfam" id="PF04567"/>
    </source>
</evidence>
<keyword evidence="5" id="KW-0479">Metal-binding</keyword>
<dbReference type="Pfam" id="PF04566">
    <property type="entry name" value="RNA_pol_Rpb2_4"/>
    <property type="match status" value="1"/>
</dbReference>
<keyword evidence="19" id="KW-1185">Reference proteome</keyword>
<keyword evidence="6" id="KW-0862">Zinc</keyword>
<name>A0A8T0H947_CERPU</name>
<evidence type="ECO:0000259" key="11">
    <source>
        <dbReference type="Pfam" id="PF00562"/>
    </source>
</evidence>
<feature type="domain" description="RNA polymerase Rpb2" evidence="16">
    <location>
        <begin position="656"/>
        <end position="720"/>
    </location>
</feature>
<evidence type="ECO:0000256" key="1">
    <source>
        <dbReference type="ARBA" id="ARBA00006835"/>
    </source>
</evidence>
<dbReference type="Pfam" id="PF04563">
    <property type="entry name" value="RNA_pol_Rpb2_1"/>
    <property type="match status" value="1"/>
</dbReference>
<evidence type="ECO:0000256" key="4">
    <source>
        <dbReference type="ARBA" id="ARBA00022695"/>
    </source>
</evidence>
<dbReference type="Gene3D" id="2.40.50.150">
    <property type="match status" value="1"/>
</dbReference>
<feature type="domain" description="RNA polymerase Rpb2" evidence="17">
    <location>
        <begin position="747"/>
        <end position="794"/>
    </location>
</feature>
<gene>
    <name evidence="18" type="ORF">KC19_7G093600</name>
</gene>
<dbReference type="InterPro" id="IPR007121">
    <property type="entry name" value="RNA_pol_bsu_CS"/>
</dbReference>
<keyword evidence="3 10" id="KW-0808">Transferase</keyword>
<dbReference type="SUPFAM" id="SSF64484">
    <property type="entry name" value="beta and beta-prime subunits of DNA dependent RNA-polymerase"/>
    <property type="match status" value="1"/>
</dbReference>
<dbReference type="InterPro" id="IPR037034">
    <property type="entry name" value="RNA_pol_Rpb2_2_sf"/>
</dbReference>
<sequence>MFSYNPGDKTNVAIAMKNSKCIPAIVPAQAYATPFYPENFNNPLEVVREKSKQPSHRVVLGHNLKSPQKTHRPCPPQRGPQNLEARLSRAEEEVVRNAVAKIFFKGRSLVEHHLRSFNEFLEYGLPAMFDEAFGIECLPDRGPLPGRIGGALKKARILYGEVSVGKPYTTIVREGNKEVVDLLPNEARLRNMSYSAHLYVNMTLEVYENRGNEKAFNSEDVIDTKTDTICIGKIPVMVNSSFCHLHGLTEKEAVAKGHCAFDSGGYFIIKGSEKVLIAQEEKAHQGIYVNYLKRTDTWIATYSPTWRGFTSNQAQRGKTFVKLVKRKRAEFSVGIPGLTEPVPLVILYRALGTSSDKDLLESICYDSTDSQLHDLLLPSIGAADLILGEFLEKVSGPGSTATPRSVRDQVLAVRFLGTKLRYSRYAPSVEAGKTVIGQLFAHIEGGYTRKAFLLGYMVNQLCSTFLGRRPEEDKDNFKNKRVDLAGQLMSHQFRKAMAHLERDIKKRIQPHLEKDMELAPLKAYVTEDIVTKQMQTAFTLGNWNTNEGLKSSGVVGVLKRMNPMATLSHLRQVRLNLPPPTKPTDAARHPNYSYWGRICPMQYSDGADCGLLKNLALTCIVSSDSPEEPVLHVLGDCGMKSLEEINPCTISMAEKIFVNGRWVGIFYDHNEAVAIVNTLKNLRRGQFIHGEIEVARDTKAKAVHIHTDAGRLLRPLLIVKDQKLAMSKHHLKTLRIMSKKESAETCWNYLLEQEVVEILGTEEEQGALIALNRDDLERAQKDPDFPLYTHSEIDVAYILGLGASVIPFLEHNQASRVLYQAEKHCKQAMGFYTSNISGRTDCSGHQLFYPQKPLVTTRAWDYLQKPELTNGQVAIVSIQCYGYNQEESIIMNRASIDRGLFRSLHFRNYRGEERYNVIEYFAKPSTNSETSKSKVRASLRKLDDDGFPHIGEFLQKGDIIIGKLTAEVGTSTLADSSQHLKAHENGRVDQVLLSSEDDGHRIAKVRLRYSRRPQNGDKFTSMHGQKGVIGAVFNQEDLPFTQQGIVPDIIINPHALPNRQTVGQLLEGLFGKVVAAGAVRQCVTPFQRKSATQKFMDQLHQCGYQRGGSESMCNGTTGKRLKALISIGATFYQKLDHMVEDKIKYRGSGGPVDVLTRQPVKNRKSMGGVKFGEMERDCMMGHGAAVALRERYFLLSDPYRMYVCSACRRPSCRKEKIRRHFCTFCETGKHVVQIEIPYACKLLWQELLSMGITMLLDTKLTW</sequence>
<feature type="domain" description="RNA polymerase Rpb2" evidence="15">
    <location>
        <begin position="557"/>
        <end position="621"/>
    </location>
</feature>
<comment type="similarity">
    <text evidence="1 9">Belongs to the RNA polymerase beta chain family.</text>
</comment>
<dbReference type="GO" id="GO:0000428">
    <property type="term" value="C:DNA-directed RNA polymerase complex"/>
    <property type="evidence" value="ECO:0007669"/>
    <property type="project" value="UniProtKB-KW"/>
</dbReference>
<evidence type="ECO:0000256" key="2">
    <source>
        <dbReference type="ARBA" id="ARBA00022478"/>
    </source>
</evidence>
<dbReference type="PANTHER" id="PTHR20856">
    <property type="entry name" value="DNA-DIRECTED RNA POLYMERASE I SUBUNIT 2"/>
    <property type="match status" value="1"/>
</dbReference>
<dbReference type="Pfam" id="PF04567">
    <property type="entry name" value="RNA_pol_Rpb2_5"/>
    <property type="match status" value="1"/>
</dbReference>
<organism evidence="18 19">
    <name type="scientific">Ceratodon purpureus</name>
    <name type="common">Fire moss</name>
    <name type="synonym">Dicranum purpureum</name>
    <dbReference type="NCBI Taxonomy" id="3225"/>
    <lineage>
        <taxon>Eukaryota</taxon>
        <taxon>Viridiplantae</taxon>
        <taxon>Streptophyta</taxon>
        <taxon>Embryophyta</taxon>
        <taxon>Bryophyta</taxon>
        <taxon>Bryophytina</taxon>
        <taxon>Bryopsida</taxon>
        <taxon>Dicranidae</taxon>
        <taxon>Pseudoditrichales</taxon>
        <taxon>Ditrichaceae</taxon>
        <taxon>Ceratodon</taxon>
    </lineage>
</organism>
<dbReference type="Gene3D" id="2.40.270.10">
    <property type="entry name" value="DNA-directed RNA polymerase, subunit 2, domain 6"/>
    <property type="match status" value="1"/>
</dbReference>
<dbReference type="AlphaFoldDB" id="A0A8T0H947"/>
<dbReference type="Gene3D" id="3.90.1800.10">
    <property type="entry name" value="RNA polymerase alpha subunit dimerisation domain"/>
    <property type="match status" value="1"/>
</dbReference>